<feature type="signal peptide" evidence="1">
    <location>
        <begin position="1"/>
        <end position="20"/>
    </location>
</feature>
<accession>A0A0N4VQZ3</accession>
<reference evidence="2 3" key="2">
    <citation type="submission" date="2018-10" db="EMBL/GenBank/DDBJ databases">
        <authorList>
            <consortium name="Pathogen Informatics"/>
        </authorList>
    </citation>
    <scope>NUCLEOTIDE SEQUENCE [LARGE SCALE GENOMIC DNA]</scope>
</reference>
<proteinExistence type="predicted"/>
<dbReference type="WBParaSite" id="EVEC_0001345001-mRNA-1">
    <property type="protein sequence ID" value="EVEC_0001345001-mRNA-1"/>
    <property type="gene ID" value="EVEC_0001345001"/>
</dbReference>
<protein>
    <submittedName>
        <fullName evidence="4">Secreted protein</fullName>
    </submittedName>
</protein>
<evidence type="ECO:0000313" key="3">
    <source>
        <dbReference type="Proteomes" id="UP000274131"/>
    </source>
</evidence>
<feature type="chain" id="PRO_5043123144" evidence="1">
    <location>
        <begin position="21"/>
        <end position="72"/>
    </location>
</feature>
<organism evidence="4">
    <name type="scientific">Enterobius vermicularis</name>
    <name type="common">Human pinworm</name>
    <dbReference type="NCBI Taxonomy" id="51028"/>
    <lineage>
        <taxon>Eukaryota</taxon>
        <taxon>Metazoa</taxon>
        <taxon>Ecdysozoa</taxon>
        <taxon>Nematoda</taxon>
        <taxon>Chromadorea</taxon>
        <taxon>Rhabditida</taxon>
        <taxon>Spirurina</taxon>
        <taxon>Oxyuridomorpha</taxon>
        <taxon>Oxyuroidea</taxon>
        <taxon>Oxyuridae</taxon>
        <taxon>Enterobius</taxon>
    </lineage>
</organism>
<evidence type="ECO:0000313" key="2">
    <source>
        <dbReference type="EMBL" id="VDD97838.1"/>
    </source>
</evidence>
<reference evidence="4" key="1">
    <citation type="submission" date="2017-02" db="UniProtKB">
        <authorList>
            <consortium name="WormBaseParasite"/>
        </authorList>
    </citation>
    <scope>IDENTIFICATION</scope>
</reference>
<dbReference type="Proteomes" id="UP000274131">
    <property type="component" value="Unassembled WGS sequence"/>
</dbReference>
<keyword evidence="1" id="KW-0732">Signal</keyword>
<keyword evidence="3" id="KW-1185">Reference proteome</keyword>
<sequence>MIRLFAILLVLSCRSALVNSADDIIPSEDLKELKELTSKIGDKIVNLTKQQITDLGTVMKQQESVLECKGKQ</sequence>
<evidence type="ECO:0000313" key="4">
    <source>
        <dbReference type="WBParaSite" id="EVEC_0001345001-mRNA-1"/>
    </source>
</evidence>
<dbReference type="EMBL" id="UXUI01015359">
    <property type="protein sequence ID" value="VDD97838.1"/>
    <property type="molecule type" value="Genomic_DNA"/>
</dbReference>
<gene>
    <name evidence="2" type="ORF">EVEC_LOCUS12589</name>
</gene>
<dbReference type="AlphaFoldDB" id="A0A0N4VQZ3"/>
<name>A0A0N4VQZ3_ENTVE</name>
<evidence type="ECO:0000256" key="1">
    <source>
        <dbReference type="SAM" id="SignalP"/>
    </source>
</evidence>